<sequence>MPRGPPPSLQHRPAAAVAEAAGVAGPSRLAPERPWPVPELALLPTAAGRSGRATRALRDTRPRGAGGRKRAAAAAASGLLASNPRWRPRQQRGVRSAGRSDGGEVGEVAEYDYTKPTCEVHRHPDYLVDNERGTSSSSGYNPLVHGEVAGDFADIRRTFDYSWHTNYSLGRQAWQDEAIRGVVRGTGAQVQPWLIFTCGAMGAGKGHAMGWLSRHNDFPLEDMVHIDPDRFKATMPEWEGYKRHSPAEAGTMCHKESGFLQELAQEVALRRGHHVWVDGSLADHQWYCRVFQDIRDRFPRHRIAIVYVHCRPELVFQRAEARGRKTGRFVPRQVLEASIEKTRESIKVLGPKADFVAIINNDAVVPEVEVCEEHSADSVSVYEHCDVPSTVPMPPPFRSERAGGEVAFWAPRVRCTRGCAVGACVGECGLLGKFVDKVNSELGGRWIQAGAATPAPFAVVRRWLSRRPFAVLRRSAGTRA</sequence>
<dbReference type="SUPFAM" id="SSF52540">
    <property type="entry name" value="P-loop containing nucleoside triphosphate hydrolases"/>
    <property type="match status" value="1"/>
</dbReference>
<keyword evidence="1" id="KW-0547">Nucleotide-binding</keyword>
<reference evidence="5" key="1">
    <citation type="submission" date="2023-10" db="EMBL/GenBank/DDBJ databases">
        <authorList>
            <person name="Chen Y."/>
            <person name="Shah S."/>
            <person name="Dougan E. K."/>
            <person name="Thang M."/>
            <person name="Chan C."/>
        </authorList>
    </citation>
    <scope>NUCLEOTIDE SEQUENCE [LARGE SCALE GENOMIC DNA]</scope>
</reference>
<dbReference type="InterPro" id="IPR010488">
    <property type="entry name" value="Zeta_toxin_domain"/>
</dbReference>
<evidence type="ECO:0000313" key="5">
    <source>
        <dbReference type="EMBL" id="CAK0850617.1"/>
    </source>
</evidence>
<feature type="compositionally biased region" description="Low complexity" evidence="3">
    <location>
        <begin position="14"/>
        <end position="25"/>
    </location>
</feature>
<keyword evidence="2" id="KW-0067">ATP-binding</keyword>
<comment type="caution">
    <text evidence="5">The sequence shown here is derived from an EMBL/GenBank/DDBJ whole genome shotgun (WGS) entry which is preliminary data.</text>
</comment>
<keyword evidence="6" id="KW-1185">Reference proteome</keyword>
<feature type="compositionally biased region" description="Low complexity" evidence="3">
    <location>
        <begin position="45"/>
        <end position="54"/>
    </location>
</feature>
<gene>
    <name evidence="5" type="ORF">PCOR1329_LOCUS42986</name>
</gene>
<evidence type="ECO:0000256" key="1">
    <source>
        <dbReference type="ARBA" id="ARBA00022741"/>
    </source>
</evidence>
<feature type="compositionally biased region" description="Low complexity" evidence="3">
    <location>
        <begin position="72"/>
        <end position="82"/>
    </location>
</feature>
<proteinExistence type="predicted"/>
<accession>A0ABN9TWE7</accession>
<organism evidence="5 6">
    <name type="scientific">Prorocentrum cordatum</name>
    <dbReference type="NCBI Taxonomy" id="2364126"/>
    <lineage>
        <taxon>Eukaryota</taxon>
        <taxon>Sar</taxon>
        <taxon>Alveolata</taxon>
        <taxon>Dinophyceae</taxon>
        <taxon>Prorocentrales</taxon>
        <taxon>Prorocentraceae</taxon>
        <taxon>Prorocentrum</taxon>
    </lineage>
</organism>
<dbReference type="Pfam" id="PF06414">
    <property type="entry name" value="Zeta_toxin"/>
    <property type="match status" value="1"/>
</dbReference>
<evidence type="ECO:0000256" key="2">
    <source>
        <dbReference type="ARBA" id="ARBA00022840"/>
    </source>
</evidence>
<name>A0ABN9TWE7_9DINO</name>
<dbReference type="EMBL" id="CAUYUJ010015168">
    <property type="protein sequence ID" value="CAK0850617.1"/>
    <property type="molecule type" value="Genomic_DNA"/>
</dbReference>
<dbReference type="Gene3D" id="3.40.50.300">
    <property type="entry name" value="P-loop containing nucleotide triphosphate hydrolases"/>
    <property type="match status" value="1"/>
</dbReference>
<evidence type="ECO:0000256" key="3">
    <source>
        <dbReference type="SAM" id="MobiDB-lite"/>
    </source>
</evidence>
<feature type="region of interest" description="Disordered" evidence="3">
    <location>
        <begin position="1"/>
        <end position="107"/>
    </location>
</feature>
<dbReference type="Proteomes" id="UP001189429">
    <property type="component" value="Unassembled WGS sequence"/>
</dbReference>
<protein>
    <recommendedName>
        <fullName evidence="4">Zeta toxin domain-containing protein</fullName>
    </recommendedName>
</protein>
<feature type="domain" description="Zeta toxin" evidence="4">
    <location>
        <begin position="188"/>
        <end position="360"/>
    </location>
</feature>
<dbReference type="InterPro" id="IPR027417">
    <property type="entry name" value="P-loop_NTPase"/>
</dbReference>
<evidence type="ECO:0000313" key="6">
    <source>
        <dbReference type="Proteomes" id="UP001189429"/>
    </source>
</evidence>
<evidence type="ECO:0000259" key="4">
    <source>
        <dbReference type="Pfam" id="PF06414"/>
    </source>
</evidence>